<feature type="compositionally biased region" description="Basic residues" evidence="1">
    <location>
        <begin position="1"/>
        <end position="11"/>
    </location>
</feature>
<feature type="region of interest" description="Disordered" evidence="1">
    <location>
        <begin position="1"/>
        <end position="20"/>
    </location>
</feature>
<reference evidence="2 3" key="1">
    <citation type="submission" date="2018-08" db="EMBL/GenBank/DDBJ databases">
        <title>Draft genome sequence of Rhodobacter sphaeroides FY.</title>
        <authorList>
            <person name="Rayyan A."/>
            <person name="Meyer T.E."/>
            <person name="Kyndt J.A."/>
        </authorList>
    </citation>
    <scope>NUCLEOTIDE SEQUENCE [LARGE SCALE GENOMIC DNA]</scope>
    <source>
        <strain evidence="2 3">FY</strain>
    </source>
</reference>
<accession>A0AAX1UM11</accession>
<evidence type="ECO:0000256" key="1">
    <source>
        <dbReference type="SAM" id="MobiDB-lite"/>
    </source>
</evidence>
<proteinExistence type="predicted"/>
<dbReference type="AlphaFoldDB" id="A0AAX1UM11"/>
<gene>
    <name evidence="2" type="ORF">D1114_08790</name>
</gene>
<sequence>MVPYRNPRHQHVASVLRSGG</sequence>
<dbReference type="EMBL" id="QWGP01000007">
    <property type="protein sequence ID" value="RHZ95803.1"/>
    <property type="molecule type" value="Genomic_DNA"/>
</dbReference>
<evidence type="ECO:0000313" key="2">
    <source>
        <dbReference type="EMBL" id="RHZ95803.1"/>
    </source>
</evidence>
<name>A0AAX1UM11_CERSP</name>
<protein>
    <submittedName>
        <fullName evidence="2">Transcriptional regulator</fullName>
    </submittedName>
</protein>
<organism evidence="2 3">
    <name type="scientific">Cereibacter sphaeroides</name>
    <name type="common">Rhodobacter sphaeroides</name>
    <dbReference type="NCBI Taxonomy" id="1063"/>
    <lineage>
        <taxon>Bacteria</taxon>
        <taxon>Pseudomonadati</taxon>
        <taxon>Pseudomonadota</taxon>
        <taxon>Alphaproteobacteria</taxon>
        <taxon>Rhodobacterales</taxon>
        <taxon>Paracoccaceae</taxon>
        <taxon>Cereibacter</taxon>
    </lineage>
</organism>
<evidence type="ECO:0000313" key="3">
    <source>
        <dbReference type="Proteomes" id="UP000266305"/>
    </source>
</evidence>
<dbReference type="Proteomes" id="UP000266305">
    <property type="component" value="Unassembled WGS sequence"/>
</dbReference>
<comment type="caution">
    <text evidence="2">The sequence shown here is derived from an EMBL/GenBank/DDBJ whole genome shotgun (WGS) entry which is preliminary data.</text>
</comment>